<evidence type="ECO:0000256" key="2">
    <source>
        <dbReference type="ARBA" id="ARBA00022679"/>
    </source>
</evidence>
<feature type="region of interest" description="Disordered" evidence="3">
    <location>
        <begin position="1"/>
        <end position="58"/>
    </location>
</feature>
<sequence length="307" mass="32598">MKDRPPQRPPRGGQRDDRPGSDRQRDDRPRPQASGGGGRRAWRENRPAPVVLRSPPREAEHERDLLRIAGMPAVAALFARSPQRVERLFYEERHREAVGPWAKLLAAARKPYRMVPREELDRVAGSKHHGGIVAVARPKAIPAFDPAAAVAEAPRRRLLLVLDGIGNAHNLGAIARTAAFLGIDRIVLSSDRRQALPSDAAYRIAEGGLEHVLVQRAADLPAALAAIAPAYLTVAAVASGGTDPLTLAAAEAGRGRPIALVLGNEETGLAPATIEACAAKATIAGSGALDSLNVSVAAGILMYALRR</sequence>
<dbReference type="GO" id="GO:0032259">
    <property type="term" value="P:methylation"/>
    <property type="evidence" value="ECO:0007669"/>
    <property type="project" value="UniProtKB-KW"/>
</dbReference>
<evidence type="ECO:0000259" key="4">
    <source>
        <dbReference type="SMART" id="SM00967"/>
    </source>
</evidence>
<evidence type="ECO:0000256" key="1">
    <source>
        <dbReference type="ARBA" id="ARBA00022603"/>
    </source>
</evidence>
<dbReference type="EMBL" id="CP076448">
    <property type="protein sequence ID" value="QXM26129.1"/>
    <property type="molecule type" value="Genomic_DNA"/>
</dbReference>
<evidence type="ECO:0000313" key="5">
    <source>
        <dbReference type="EMBL" id="QXM26129.1"/>
    </source>
</evidence>
<dbReference type="Pfam" id="PF08032">
    <property type="entry name" value="SpoU_sub_bind"/>
    <property type="match status" value="1"/>
</dbReference>
<evidence type="ECO:0000256" key="3">
    <source>
        <dbReference type="SAM" id="MobiDB-lite"/>
    </source>
</evidence>
<protein>
    <submittedName>
        <fullName evidence="5">RNA methyltransferase</fullName>
    </submittedName>
</protein>
<dbReference type="InterPro" id="IPR013123">
    <property type="entry name" value="SpoU_subst-bd"/>
</dbReference>
<gene>
    <name evidence="5" type="ORF">KO353_08080</name>
</gene>
<feature type="compositionally biased region" description="Basic and acidic residues" evidence="3">
    <location>
        <begin position="13"/>
        <end position="30"/>
    </location>
</feature>
<dbReference type="GO" id="GO:0008173">
    <property type="term" value="F:RNA methyltransferase activity"/>
    <property type="evidence" value="ECO:0007669"/>
    <property type="project" value="InterPro"/>
</dbReference>
<dbReference type="PANTHER" id="PTHR46429:SF2">
    <property type="entry name" value="TRNA_RRNA METHYLTRANSFERASE"/>
    <property type="match status" value="1"/>
</dbReference>
<dbReference type="PANTHER" id="PTHR46429">
    <property type="entry name" value="23S RRNA (GUANOSINE-2'-O-)-METHYLTRANSFERASE RLMB"/>
    <property type="match status" value="1"/>
</dbReference>
<reference evidence="5" key="1">
    <citation type="submission" date="2021-06" db="EMBL/GenBank/DDBJ databases">
        <title>Elioraea tepida, sp. nov., a moderately thermophilic aerobic anoxygenic phototrophic bacterium isolated from an alkaline siliceous hot spring mat community in Yellowstone National Park, WY, USA.</title>
        <authorList>
            <person name="Saini M.K."/>
            <person name="Yoshida S."/>
            <person name="Sebastian A."/>
            <person name="Hirose S."/>
            <person name="Hara E."/>
            <person name="Tamaki H."/>
            <person name="Soulier N.T."/>
            <person name="Albert I."/>
            <person name="Hanada S."/>
            <person name="Bryant D.A."/>
            <person name="Tank M."/>
        </authorList>
    </citation>
    <scope>NUCLEOTIDE SEQUENCE</scope>
    <source>
        <strain evidence="5">MS-P2</strain>
    </source>
</reference>
<accession>A0A975U4H0</accession>
<evidence type="ECO:0000313" key="6">
    <source>
        <dbReference type="Proteomes" id="UP000694001"/>
    </source>
</evidence>
<dbReference type="InterPro" id="IPR004441">
    <property type="entry name" value="rRNA_MeTrfase_TrmH"/>
</dbReference>
<keyword evidence="2" id="KW-0808">Transferase</keyword>
<organism evidence="5 6">
    <name type="scientific">Elioraea tepida</name>
    <dbReference type="NCBI Taxonomy" id="2843330"/>
    <lineage>
        <taxon>Bacteria</taxon>
        <taxon>Pseudomonadati</taxon>
        <taxon>Pseudomonadota</taxon>
        <taxon>Alphaproteobacteria</taxon>
        <taxon>Acetobacterales</taxon>
        <taxon>Elioraeaceae</taxon>
        <taxon>Elioraea</taxon>
    </lineage>
</organism>
<keyword evidence="6" id="KW-1185">Reference proteome</keyword>
<name>A0A975U4H0_9PROT</name>
<dbReference type="Proteomes" id="UP000694001">
    <property type="component" value="Chromosome"/>
</dbReference>
<dbReference type="Pfam" id="PF00588">
    <property type="entry name" value="SpoU_methylase"/>
    <property type="match status" value="1"/>
</dbReference>
<dbReference type="GO" id="GO:0006396">
    <property type="term" value="P:RNA processing"/>
    <property type="evidence" value="ECO:0007669"/>
    <property type="project" value="InterPro"/>
</dbReference>
<keyword evidence="1 5" id="KW-0489">Methyltransferase</keyword>
<dbReference type="SMART" id="SM00967">
    <property type="entry name" value="SpoU_sub_bind"/>
    <property type="match status" value="1"/>
</dbReference>
<dbReference type="GO" id="GO:0005829">
    <property type="term" value="C:cytosol"/>
    <property type="evidence" value="ECO:0007669"/>
    <property type="project" value="TreeGrafter"/>
</dbReference>
<dbReference type="AlphaFoldDB" id="A0A975U4H0"/>
<feature type="domain" description="RNA 2-O ribose methyltransferase substrate binding" evidence="4">
    <location>
        <begin position="67"/>
        <end position="142"/>
    </location>
</feature>
<dbReference type="GO" id="GO:0003723">
    <property type="term" value="F:RNA binding"/>
    <property type="evidence" value="ECO:0007669"/>
    <property type="project" value="InterPro"/>
</dbReference>
<dbReference type="InterPro" id="IPR001537">
    <property type="entry name" value="SpoU_MeTrfase"/>
</dbReference>
<dbReference type="KEGG" id="elio:KO353_08080"/>
<dbReference type="RefSeq" id="WP_218287180.1">
    <property type="nucleotide sequence ID" value="NZ_CP076448.1"/>
</dbReference>
<proteinExistence type="predicted"/>
<dbReference type="CDD" id="cd18095">
    <property type="entry name" value="SpoU-like_rRNA-MTase"/>
    <property type="match status" value="1"/>
</dbReference>